<evidence type="ECO:0000256" key="1">
    <source>
        <dbReference type="SAM" id="MobiDB-lite"/>
    </source>
</evidence>
<sequence length="751" mass="85760">MTWNAHIIQKWLPPEILNYEELFASCRNLENTCGSLTSRLEVLLNNLKSKHSSKFNPLLHDNDLQLTDVEDITLTLESIEVSYKNILPKLAANQVHCIIANKLQMWKDMLWKAELQLIYFVQEIINEITHLFIYYGESLLVQTLRISVSYNNLLVLDKKYHVSNDNNICKNTCPYLIFPMRSISVTRLLQIIAYKRAELCCHKLIDCLLETYRLYENSDDDDDGSDNSSLEIYMTLTKHMSPPDVAEKTITKEASENINDSSIFASLEELIYYEEKNVIDLLTVTLQAAPEMLGHDGVRKSKSSGVKKISPKAREKVLEYYEQILWGEVGNFLEHVVLWWSASPLSARPPHSSQHLREWIVQFIPTADVSPVVLSALASLADALGVHVASTSWDQNFRLALVSSKAIYNPETGKLYANVLQDLVVLCNQCETTPDWFVGAPLDELPLVEQIPVLHRLDHSIHTTRLWSINECKKLVNAWNVSAFFTVIHDNIVDCLSQLNNLRLADHAGEIEKKNLGVQVEVCALMRAKLVSEVKVNFDKLKEAPKECVDGLASVCRTICLANLQMIFPPSSYWKKTNSEMISETPSVFVAKYLDRILVPVLEATNDHQIANMILTLICESWLDHIYLNKIKFSHCGAYQLLCDFGYILVWLSEYPTITATMRKKLMKNEVLKRCEGVGRLLLRRPGERIKMTDKSKKPSPPKDVEDSQEEEEKGELMPAEMYVPNQEQWLELRALKKKTTFPMPICCGQP</sequence>
<evidence type="ECO:0000259" key="2">
    <source>
        <dbReference type="Pfam" id="PF14923"/>
    </source>
</evidence>
<dbReference type="RefSeq" id="XP_028129058.1">
    <property type="nucleotide sequence ID" value="XM_028273257.1"/>
</dbReference>
<feature type="domain" description="Coiled-coil protein 142 C-terminal" evidence="2">
    <location>
        <begin position="325"/>
        <end position="693"/>
    </location>
</feature>
<dbReference type="Pfam" id="PF14923">
    <property type="entry name" value="CCDC142"/>
    <property type="match status" value="1"/>
</dbReference>
<feature type="compositionally biased region" description="Basic and acidic residues" evidence="1">
    <location>
        <begin position="691"/>
        <end position="706"/>
    </location>
</feature>
<name>A0A6P7F5L6_DIAVI</name>
<dbReference type="AlphaFoldDB" id="A0A6P7F5L6"/>
<dbReference type="InterPro" id="IPR026700">
    <property type="entry name" value="CCDC142"/>
</dbReference>
<dbReference type="InParanoid" id="A0A6P7F5L6"/>
<dbReference type="InterPro" id="IPR055350">
    <property type="entry name" value="CCDC142_C"/>
</dbReference>
<dbReference type="OrthoDB" id="6579237at2759"/>
<dbReference type="PANTHER" id="PTHR21436:SF2">
    <property type="entry name" value="COILED-COIL DOMAIN-CONTAINING PROTEIN 142"/>
    <property type="match status" value="1"/>
</dbReference>
<evidence type="ECO:0000313" key="3">
    <source>
        <dbReference type="RefSeq" id="XP_028129058.1"/>
    </source>
</evidence>
<reference evidence="3" key="1">
    <citation type="submission" date="2025-08" db="UniProtKB">
        <authorList>
            <consortium name="RefSeq"/>
        </authorList>
    </citation>
    <scope>IDENTIFICATION</scope>
    <source>
        <tissue evidence="3">Whole insect</tissue>
    </source>
</reference>
<protein>
    <submittedName>
        <fullName evidence="3">Uncharacterized protein LOC114325248</fullName>
    </submittedName>
</protein>
<dbReference type="KEGG" id="dvv:114325248"/>
<gene>
    <name evidence="3" type="primary">LOC114325248</name>
</gene>
<accession>A0A6P7F5L6</accession>
<organism evidence="3">
    <name type="scientific">Diabrotica virgifera virgifera</name>
    <name type="common">western corn rootworm</name>
    <dbReference type="NCBI Taxonomy" id="50390"/>
    <lineage>
        <taxon>Eukaryota</taxon>
        <taxon>Metazoa</taxon>
        <taxon>Ecdysozoa</taxon>
        <taxon>Arthropoda</taxon>
        <taxon>Hexapoda</taxon>
        <taxon>Insecta</taxon>
        <taxon>Pterygota</taxon>
        <taxon>Neoptera</taxon>
        <taxon>Endopterygota</taxon>
        <taxon>Coleoptera</taxon>
        <taxon>Polyphaga</taxon>
        <taxon>Cucujiformia</taxon>
        <taxon>Chrysomeloidea</taxon>
        <taxon>Chrysomelidae</taxon>
        <taxon>Galerucinae</taxon>
        <taxon>Diabroticina</taxon>
        <taxon>Diabroticites</taxon>
        <taxon>Diabrotica</taxon>
    </lineage>
</organism>
<feature type="region of interest" description="Disordered" evidence="1">
    <location>
        <begin position="691"/>
        <end position="723"/>
    </location>
</feature>
<proteinExistence type="predicted"/>
<dbReference type="PANTHER" id="PTHR21436">
    <property type="entry name" value="COILED-COIL DOMAIN-CONTAINING PROTEIN 142"/>
    <property type="match status" value="1"/>
</dbReference>